<dbReference type="InterPro" id="IPR019192">
    <property type="entry name" value="Ribosomal_mL40"/>
</dbReference>
<name>A0A813P2P6_9BILA</name>
<keyword evidence="6" id="KW-0687">Ribonucleoprotein</keyword>
<keyword evidence="4" id="KW-0689">Ribosomal protein</keyword>
<dbReference type="Proteomes" id="UP000681722">
    <property type="component" value="Unassembled WGS sequence"/>
</dbReference>
<proteinExistence type="inferred from homology"/>
<evidence type="ECO:0000256" key="6">
    <source>
        <dbReference type="ARBA" id="ARBA00023274"/>
    </source>
</evidence>
<feature type="coiled-coil region" evidence="9">
    <location>
        <begin position="123"/>
        <end position="157"/>
    </location>
</feature>
<dbReference type="PANTHER" id="PTHR13359">
    <property type="entry name" value="39S RIBOSOMAL PROTEIN L40, MITOCHONDRIAL"/>
    <property type="match status" value="1"/>
</dbReference>
<comment type="subcellular location">
    <subcellularLocation>
        <location evidence="1">Mitochondrion</location>
    </subcellularLocation>
</comment>
<dbReference type="EMBL" id="CAJNOK010001772">
    <property type="protein sequence ID" value="CAF0829275.1"/>
    <property type="molecule type" value="Genomic_DNA"/>
</dbReference>
<evidence type="ECO:0000256" key="8">
    <source>
        <dbReference type="ARBA" id="ARBA00083752"/>
    </source>
</evidence>
<gene>
    <name evidence="10" type="ORF">GPM918_LOCUS586</name>
    <name evidence="11" type="ORF">OVA965_LOCUS6059</name>
    <name evidence="12" type="ORF">SRO942_LOCUS587</name>
    <name evidence="13" type="ORF">TMI583_LOCUS6055</name>
</gene>
<evidence type="ECO:0000313" key="11">
    <source>
        <dbReference type="EMBL" id="CAF0829275.1"/>
    </source>
</evidence>
<dbReference type="Proteomes" id="UP000682733">
    <property type="component" value="Unassembled WGS sequence"/>
</dbReference>
<evidence type="ECO:0000313" key="13">
    <source>
        <dbReference type="EMBL" id="CAF3613804.1"/>
    </source>
</evidence>
<evidence type="ECO:0000313" key="10">
    <source>
        <dbReference type="EMBL" id="CAF0746737.1"/>
    </source>
</evidence>
<evidence type="ECO:0000256" key="7">
    <source>
        <dbReference type="ARBA" id="ARBA00035192"/>
    </source>
</evidence>
<reference evidence="10" key="1">
    <citation type="submission" date="2021-02" db="EMBL/GenBank/DDBJ databases">
        <authorList>
            <person name="Nowell W R."/>
        </authorList>
    </citation>
    <scope>NUCLEOTIDE SEQUENCE</scope>
</reference>
<dbReference type="EMBL" id="CAJNOQ010000047">
    <property type="protein sequence ID" value="CAF0746737.1"/>
    <property type="molecule type" value="Genomic_DNA"/>
</dbReference>
<dbReference type="GO" id="GO:0005762">
    <property type="term" value="C:mitochondrial large ribosomal subunit"/>
    <property type="evidence" value="ECO:0007669"/>
    <property type="project" value="InterPro"/>
</dbReference>
<comment type="caution">
    <text evidence="10">The sequence shown here is derived from an EMBL/GenBank/DDBJ whole genome shotgun (WGS) entry which is preliminary data.</text>
</comment>
<sequence>MSRKCISSTFPIINRHFSVSPILSIHLTSILNGEPQKAKKKLDPLLDKLRDERKRKRVERVIKRLEKFKQQLKPIHEYEPERRIMKELETRPQVELTSEETTQRLMLNRDWAKYKYKQHQQEITLISRAMKSQEDALEQLKKENKILYEQALQIDNKLIPFIRRGPLYSLPNPNYDAPDGDYYDITNYFDKGFGVNFMDHMKKMDLQIWADRRAAKRIKKEEREAEKNK</sequence>
<protein>
    <recommendedName>
        <fullName evidence="7">Large ribosomal subunit protein mL40</fullName>
    </recommendedName>
    <alternativeName>
        <fullName evidence="8">39S ribosomal protein L40, mitochondrial</fullName>
    </alternativeName>
</protein>
<evidence type="ECO:0000256" key="9">
    <source>
        <dbReference type="SAM" id="Coils"/>
    </source>
</evidence>
<organism evidence="10 14">
    <name type="scientific">Didymodactylos carnosus</name>
    <dbReference type="NCBI Taxonomy" id="1234261"/>
    <lineage>
        <taxon>Eukaryota</taxon>
        <taxon>Metazoa</taxon>
        <taxon>Spiralia</taxon>
        <taxon>Gnathifera</taxon>
        <taxon>Rotifera</taxon>
        <taxon>Eurotatoria</taxon>
        <taxon>Bdelloidea</taxon>
        <taxon>Philodinida</taxon>
        <taxon>Philodinidae</taxon>
        <taxon>Didymodactylos</taxon>
    </lineage>
</organism>
<dbReference type="Proteomes" id="UP000677228">
    <property type="component" value="Unassembled WGS sequence"/>
</dbReference>
<dbReference type="Pfam" id="PF09812">
    <property type="entry name" value="MRP-L28"/>
    <property type="match status" value="1"/>
</dbReference>
<dbReference type="Gene3D" id="6.10.250.3440">
    <property type="match status" value="1"/>
</dbReference>
<dbReference type="EMBL" id="CAJOBC010000047">
    <property type="protein sequence ID" value="CAF3525650.1"/>
    <property type="molecule type" value="Genomic_DNA"/>
</dbReference>
<dbReference type="PANTHER" id="PTHR13359:SF2">
    <property type="entry name" value="LARGE RIBOSOMAL SUBUNIT PROTEIN ML40"/>
    <property type="match status" value="1"/>
</dbReference>
<evidence type="ECO:0000256" key="3">
    <source>
        <dbReference type="ARBA" id="ARBA00022946"/>
    </source>
</evidence>
<comment type="similarity">
    <text evidence="2">Belongs to the mitochondrion-specific ribosomal protein mL40 family.</text>
</comment>
<keyword evidence="3" id="KW-0809">Transit peptide</keyword>
<dbReference type="InterPro" id="IPR039145">
    <property type="entry name" value="Ribosomal_mL40_metazoa/plant"/>
</dbReference>
<dbReference type="OrthoDB" id="5977625at2759"/>
<evidence type="ECO:0000256" key="2">
    <source>
        <dbReference type="ARBA" id="ARBA00009360"/>
    </source>
</evidence>
<evidence type="ECO:0000256" key="1">
    <source>
        <dbReference type="ARBA" id="ARBA00004173"/>
    </source>
</evidence>
<keyword evidence="9" id="KW-0175">Coiled coil</keyword>
<dbReference type="AlphaFoldDB" id="A0A813P2P6"/>
<dbReference type="EMBL" id="CAJOBA010001772">
    <property type="protein sequence ID" value="CAF3613804.1"/>
    <property type="molecule type" value="Genomic_DNA"/>
</dbReference>
<keyword evidence="14" id="KW-1185">Reference proteome</keyword>
<evidence type="ECO:0000256" key="4">
    <source>
        <dbReference type="ARBA" id="ARBA00022980"/>
    </source>
</evidence>
<evidence type="ECO:0000313" key="12">
    <source>
        <dbReference type="EMBL" id="CAF3525650.1"/>
    </source>
</evidence>
<keyword evidence="5" id="KW-0496">Mitochondrion</keyword>
<dbReference type="FunFam" id="6.10.250.3440:FF:000001">
    <property type="entry name" value="Mitochondrial ribosomal protein L40"/>
    <property type="match status" value="1"/>
</dbReference>
<evidence type="ECO:0000313" key="14">
    <source>
        <dbReference type="Proteomes" id="UP000663829"/>
    </source>
</evidence>
<evidence type="ECO:0000256" key="5">
    <source>
        <dbReference type="ARBA" id="ARBA00023128"/>
    </source>
</evidence>
<accession>A0A813P2P6</accession>
<dbReference type="Proteomes" id="UP000663829">
    <property type="component" value="Unassembled WGS sequence"/>
</dbReference>